<evidence type="ECO:0008006" key="6">
    <source>
        <dbReference type="Google" id="ProtNLM"/>
    </source>
</evidence>
<feature type="region of interest" description="Disordered" evidence="2">
    <location>
        <begin position="1"/>
        <end position="29"/>
    </location>
</feature>
<proteinExistence type="inferred from homology"/>
<dbReference type="Proteomes" id="UP000248817">
    <property type="component" value="Unassembled WGS sequence"/>
</dbReference>
<dbReference type="PANTHER" id="PTHR33365">
    <property type="entry name" value="YALI0B05434P"/>
    <property type="match status" value="1"/>
</dbReference>
<dbReference type="InterPro" id="IPR021765">
    <property type="entry name" value="UstYa-like"/>
</dbReference>
<keyword evidence="3" id="KW-0812">Transmembrane</keyword>
<dbReference type="Pfam" id="PF11807">
    <property type="entry name" value="UstYa"/>
    <property type="match status" value="1"/>
</dbReference>
<organism evidence="4 5">
    <name type="scientific">Aspergillus indologenus CBS 114.80</name>
    <dbReference type="NCBI Taxonomy" id="1450541"/>
    <lineage>
        <taxon>Eukaryota</taxon>
        <taxon>Fungi</taxon>
        <taxon>Dikarya</taxon>
        <taxon>Ascomycota</taxon>
        <taxon>Pezizomycotina</taxon>
        <taxon>Eurotiomycetes</taxon>
        <taxon>Eurotiomycetidae</taxon>
        <taxon>Eurotiales</taxon>
        <taxon>Aspergillaceae</taxon>
        <taxon>Aspergillus</taxon>
        <taxon>Aspergillus subgen. Circumdati</taxon>
    </lineage>
</organism>
<accession>A0A2V5IF21</accession>
<dbReference type="AlphaFoldDB" id="A0A2V5IF21"/>
<comment type="similarity">
    <text evidence="1">Belongs to the ustYa family.</text>
</comment>
<keyword evidence="3" id="KW-0472">Membrane</keyword>
<dbReference type="PANTHER" id="PTHR33365:SF7">
    <property type="entry name" value="TAT PATHWAY SIGNAL SEQUENCE"/>
    <property type="match status" value="1"/>
</dbReference>
<protein>
    <recommendedName>
        <fullName evidence="6">Tat pathway signal sequence</fullName>
    </recommendedName>
</protein>
<dbReference type="EMBL" id="KZ825490">
    <property type="protein sequence ID" value="PYI32663.1"/>
    <property type="molecule type" value="Genomic_DNA"/>
</dbReference>
<sequence length="276" mass="32078">MAHQESVAEPLLAEEERARTPPPLAHPSFEKDLLTQAPKRNFTRRFAPWLMHLCIFLSYTLVALAIVRHALQSDASHHDRNEDTRPALPLPDREGLQWRSRRFPTNIVDNPLAGTPRPELESAWHDLLQNDNIRVPVGYLQEKSLKSVYTKDHTEGIVSLSVYHSLHCLKKIKHMMFKEHYYADRDEAAMAREWKHADHCVEYIRESLMCQPDLALVTFRWINDTAQHTAAPAEFYPTNFDVDTHRCADWEALDRWAGQRAFDLSRVDLLDRPRGD</sequence>
<evidence type="ECO:0000313" key="4">
    <source>
        <dbReference type="EMBL" id="PYI32663.1"/>
    </source>
</evidence>
<evidence type="ECO:0000256" key="1">
    <source>
        <dbReference type="ARBA" id="ARBA00035112"/>
    </source>
</evidence>
<evidence type="ECO:0000256" key="3">
    <source>
        <dbReference type="SAM" id="Phobius"/>
    </source>
</evidence>
<keyword evidence="5" id="KW-1185">Reference proteome</keyword>
<gene>
    <name evidence="4" type="ORF">BP00DRAFT_145250</name>
</gene>
<evidence type="ECO:0000313" key="5">
    <source>
        <dbReference type="Proteomes" id="UP000248817"/>
    </source>
</evidence>
<evidence type="ECO:0000256" key="2">
    <source>
        <dbReference type="SAM" id="MobiDB-lite"/>
    </source>
</evidence>
<name>A0A2V5IF21_9EURO</name>
<feature type="transmembrane region" description="Helical" evidence="3">
    <location>
        <begin position="49"/>
        <end position="71"/>
    </location>
</feature>
<reference evidence="4 5" key="1">
    <citation type="submission" date="2018-02" db="EMBL/GenBank/DDBJ databases">
        <title>The genomes of Aspergillus section Nigri reveals drivers in fungal speciation.</title>
        <authorList>
            <consortium name="DOE Joint Genome Institute"/>
            <person name="Vesth T.C."/>
            <person name="Nybo J."/>
            <person name="Theobald S."/>
            <person name="Brandl J."/>
            <person name="Frisvad J.C."/>
            <person name="Nielsen K.F."/>
            <person name="Lyhne E.K."/>
            <person name="Kogle M.E."/>
            <person name="Kuo A."/>
            <person name="Riley R."/>
            <person name="Clum A."/>
            <person name="Nolan M."/>
            <person name="Lipzen A."/>
            <person name="Salamov A."/>
            <person name="Henrissat B."/>
            <person name="Wiebenga A."/>
            <person name="De vries R.P."/>
            <person name="Grigoriev I.V."/>
            <person name="Mortensen U.H."/>
            <person name="Andersen M.R."/>
            <person name="Baker S.E."/>
        </authorList>
    </citation>
    <scope>NUCLEOTIDE SEQUENCE [LARGE SCALE GENOMIC DNA]</scope>
    <source>
        <strain evidence="4 5">CBS 114.80</strain>
    </source>
</reference>
<keyword evidence="3" id="KW-1133">Transmembrane helix</keyword>
<dbReference type="GO" id="GO:0043386">
    <property type="term" value="P:mycotoxin biosynthetic process"/>
    <property type="evidence" value="ECO:0007669"/>
    <property type="project" value="InterPro"/>
</dbReference>